<accession>A0ABN3D3X5</accession>
<proteinExistence type="predicted"/>
<dbReference type="InterPro" id="IPR003593">
    <property type="entry name" value="AAA+_ATPase"/>
</dbReference>
<dbReference type="PANTHER" id="PTHR43790">
    <property type="entry name" value="CARBOHYDRATE TRANSPORT ATP-BINDING PROTEIN MG119-RELATED"/>
    <property type="match status" value="1"/>
</dbReference>
<dbReference type="InterPro" id="IPR017871">
    <property type="entry name" value="ABC_transporter-like_CS"/>
</dbReference>
<keyword evidence="7" id="KW-1185">Reference proteome</keyword>
<dbReference type="SMART" id="SM00382">
    <property type="entry name" value="AAA"/>
    <property type="match status" value="2"/>
</dbReference>
<dbReference type="Gene3D" id="3.40.50.300">
    <property type="entry name" value="P-loop containing nucleotide triphosphate hydrolases"/>
    <property type="match status" value="2"/>
</dbReference>
<keyword evidence="1" id="KW-0813">Transport</keyword>
<dbReference type="Proteomes" id="UP001499843">
    <property type="component" value="Unassembled WGS sequence"/>
</dbReference>
<feature type="domain" description="ABC transporter" evidence="5">
    <location>
        <begin position="10"/>
        <end position="252"/>
    </location>
</feature>
<dbReference type="InterPro" id="IPR027417">
    <property type="entry name" value="P-loop_NTPase"/>
</dbReference>
<feature type="domain" description="ABC transporter" evidence="5">
    <location>
        <begin position="266"/>
        <end position="507"/>
    </location>
</feature>
<dbReference type="InterPro" id="IPR050107">
    <property type="entry name" value="ABC_carbohydrate_import_ATPase"/>
</dbReference>
<dbReference type="CDD" id="cd03216">
    <property type="entry name" value="ABC_Carb_Monos_I"/>
    <property type="match status" value="1"/>
</dbReference>
<evidence type="ECO:0000313" key="7">
    <source>
        <dbReference type="Proteomes" id="UP001499843"/>
    </source>
</evidence>
<keyword evidence="2" id="KW-0677">Repeat</keyword>
<name>A0ABN3D3X5_9ACTN</name>
<evidence type="ECO:0000313" key="6">
    <source>
        <dbReference type="EMBL" id="GAA2216297.1"/>
    </source>
</evidence>
<dbReference type="EMBL" id="BAAAQX010000065">
    <property type="protein sequence ID" value="GAA2216297.1"/>
    <property type="molecule type" value="Genomic_DNA"/>
</dbReference>
<evidence type="ECO:0000256" key="3">
    <source>
        <dbReference type="ARBA" id="ARBA00022741"/>
    </source>
</evidence>
<dbReference type="PROSITE" id="PS00211">
    <property type="entry name" value="ABC_TRANSPORTER_1"/>
    <property type="match status" value="1"/>
</dbReference>
<dbReference type="CDD" id="cd03215">
    <property type="entry name" value="ABC_Carb_Monos_II"/>
    <property type="match status" value="1"/>
</dbReference>
<dbReference type="SUPFAM" id="SSF52540">
    <property type="entry name" value="P-loop containing nucleoside triphosphate hydrolases"/>
    <property type="match status" value="2"/>
</dbReference>
<keyword evidence="3" id="KW-0547">Nucleotide-binding</keyword>
<dbReference type="RefSeq" id="WP_344495774.1">
    <property type="nucleotide sequence ID" value="NZ_BAAAQX010000065.1"/>
</dbReference>
<comment type="caution">
    <text evidence="6">The sequence shown here is derived from an EMBL/GenBank/DDBJ whole genome shotgun (WGS) entry which is preliminary data.</text>
</comment>
<protein>
    <submittedName>
        <fullName evidence="6">Sugar ABC transporter ATP-binding protein</fullName>
    </submittedName>
</protein>
<evidence type="ECO:0000256" key="4">
    <source>
        <dbReference type="ARBA" id="ARBA00022840"/>
    </source>
</evidence>
<evidence type="ECO:0000259" key="5">
    <source>
        <dbReference type="PROSITE" id="PS50893"/>
    </source>
</evidence>
<dbReference type="PANTHER" id="PTHR43790:SF9">
    <property type="entry name" value="GALACTOFURANOSE TRANSPORTER ATP-BINDING PROTEIN YTFR"/>
    <property type="match status" value="1"/>
</dbReference>
<dbReference type="InterPro" id="IPR003439">
    <property type="entry name" value="ABC_transporter-like_ATP-bd"/>
</dbReference>
<dbReference type="Pfam" id="PF00005">
    <property type="entry name" value="ABC_tran"/>
    <property type="match status" value="2"/>
</dbReference>
<dbReference type="PROSITE" id="PS50893">
    <property type="entry name" value="ABC_TRANSPORTER_2"/>
    <property type="match status" value="2"/>
</dbReference>
<dbReference type="GO" id="GO:0005524">
    <property type="term" value="F:ATP binding"/>
    <property type="evidence" value="ECO:0007669"/>
    <property type="project" value="UniProtKB-KW"/>
</dbReference>
<keyword evidence="4 6" id="KW-0067">ATP-binding</keyword>
<evidence type="ECO:0000256" key="1">
    <source>
        <dbReference type="ARBA" id="ARBA00022448"/>
    </source>
</evidence>
<evidence type="ECO:0000256" key="2">
    <source>
        <dbReference type="ARBA" id="ARBA00022737"/>
    </source>
</evidence>
<organism evidence="6 7">
    <name type="scientific">Nonomuraea monospora</name>
    <dbReference type="NCBI Taxonomy" id="568818"/>
    <lineage>
        <taxon>Bacteria</taxon>
        <taxon>Bacillati</taxon>
        <taxon>Actinomycetota</taxon>
        <taxon>Actinomycetes</taxon>
        <taxon>Streptosporangiales</taxon>
        <taxon>Streptosporangiaceae</taxon>
        <taxon>Nonomuraea</taxon>
    </lineage>
</organism>
<gene>
    <name evidence="6" type="ORF">GCM10009850_117660</name>
</gene>
<reference evidence="6 7" key="1">
    <citation type="journal article" date="2019" name="Int. J. Syst. Evol. Microbiol.">
        <title>The Global Catalogue of Microorganisms (GCM) 10K type strain sequencing project: providing services to taxonomists for standard genome sequencing and annotation.</title>
        <authorList>
            <consortium name="The Broad Institute Genomics Platform"/>
            <consortium name="The Broad Institute Genome Sequencing Center for Infectious Disease"/>
            <person name="Wu L."/>
            <person name="Ma J."/>
        </authorList>
    </citation>
    <scope>NUCLEOTIDE SEQUENCE [LARGE SCALE GENOMIC DNA]</scope>
    <source>
        <strain evidence="6 7">JCM 16114</strain>
    </source>
</reference>
<sequence length="514" mass="55047">MTAPIAAYTLDARGVRKRFGGTQALDDAGLRLRPGTIHALLGGNGSGKSTMIKCLAGVHRADDGEVDILGHSMRACDITPAEVHRAGLRVVHQDLGLFDRASIAENFAFESGFPTTPARTIAWRELNRQVSRILELHRIPARPSDLVGSLRPAQKTLVAIARALRDQHRGEMVLLLDEPTASLPERESALLFAALRERAEHGQAIALVTHRLSEALTVADDITVFRDGRVAGTLPAAAADHDRLVSLLAGPAGTPEAVHDPPAGSVHGGSLLDVRSVSAGPLRDLDLTVRAGEIVGIAGLLGSGRSTLLNVIFGGVEPVSGTVLLDGVALRPGDIAGAMARGVALVPENRLRDAAFTTMSVSENASVTVLGRLWRLWMRNRRERQEAEALVRRYAVKTHDVGQPFLQLSGGNQQKVVLARWLRRDPRLLLLDEPTQGVDVVARTEIYNAIRDAASRGCAVVVVSSDHDELATLCDQVVVLSGGKAVARIPRAMLTPDTITRQVQPVRKPLESTS</sequence>